<feature type="transmembrane region" description="Helical" evidence="1">
    <location>
        <begin position="192"/>
        <end position="211"/>
    </location>
</feature>
<reference evidence="3 4" key="1">
    <citation type="submission" date="2016-02" db="EMBL/GenBank/DDBJ databases">
        <title>Genome sequence of Tissierella creatinophila DSM 6911.</title>
        <authorList>
            <person name="Poehlein A."/>
            <person name="Daniel R."/>
        </authorList>
    </citation>
    <scope>NUCLEOTIDE SEQUENCE [LARGE SCALE GENOMIC DNA]</scope>
    <source>
        <strain evidence="3 4">DSM 6911</strain>
    </source>
</reference>
<feature type="transmembrane region" description="Helical" evidence="1">
    <location>
        <begin position="304"/>
        <end position="331"/>
    </location>
</feature>
<name>A0A1U7M8F4_TISCR</name>
<comment type="caution">
    <text evidence="3">The sequence shown here is derived from an EMBL/GenBank/DDBJ whole genome shotgun (WGS) entry which is preliminary data.</text>
</comment>
<proteinExistence type="predicted"/>
<evidence type="ECO:0000259" key="2">
    <source>
        <dbReference type="Pfam" id="PF01970"/>
    </source>
</evidence>
<evidence type="ECO:0000256" key="1">
    <source>
        <dbReference type="SAM" id="Phobius"/>
    </source>
</evidence>
<evidence type="ECO:0000313" key="3">
    <source>
        <dbReference type="EMBL" id="OLS03614.1"/>
    </source>
</evidence>
<feature type="transmembrane region" description="Helical" evidence="1">
    <location>
        <begin position="432"/>
        <end position="451"/>
    </location>
</feature>
<dbReference type="Pfam" id="PF01970">
    <property type="entry name" value="TctA"/>
    <property type="match status" value="1"/>
</dbReference>
<feature type="transmembrane region" description="Helical" evidence="1">
    <location>
        <begin position="160"/>
        <end position="180"/>
    </location>
</feature>
<evidence type="ECO:0000313" key="4">
    <source>
        <dbReference type="Proteomes" id="UP000186112"/>
    </source>
</evidence>
<feature type="transmembrane region" description="Helical" evidence="1">
    <location>
        <begin position="6"/>
        <end position="26"/>
    </location>
</feature>
<dbReference type="AlphaFoldDB" id="A0A1U7M8F4"/>
<feature type="transmembrane region" description="Helical" evidence="1">
    <location>
        <begin position="352"/>
        <end position="370"/>
    </location>
</feature>
<dbReference type="RefSeq" id="WP_075724423.1">
    <property type="nucleotide sequence ID" value="NZ_LTDM01000004.1"/>
</dbReference>
<feature type="transmembrane region" description="Helical" evidence="1">
    <location>
        <begin position="38"/>
        <end position="62"/>
    </location>
</feature>
<keyword evidence="1" id="KW-0472">Membrane</keyword>
<organism evidence="3 4">
    <name type="scientific">Tissierella creatinophila DSM 6911</name>
    <dbReference type="NCBI Taxonomy" id="1123403"/>
    <lineage>
        <taxon>Bacteria</taxon>
        <taxon>Bacillati</taxon>
        <taxon>Bacillota</taxon>
        <taxon>Tissierellia</taxon>
        <taxon>Tissierellales</taxon>
        <taxon>Tissierellaceae</taxon>
        <taxon>Tissierella</taxon>
    </lineage>
</organism>
<feature type="transmembrane region" description="Helical" evidence="1">
    <location>
        <begin position="107"/>
        <end position="130"/>
    </location>
</feature>
<feature type="transmembrane region" description="Helical" evidence="1">
    <location>
        <begin position="252"/>
        <end position="274"/>
    </location>
</feature>
<keyword evidence="1" id="KW-1133">Transmembrane helix</keyword>
<dbReference type="EMBL" id="LTDM01000004">
    <property type="protein sequence ID" value="OLS03614.1"/>
    <property type="molecule type" value="Genomic_DNA"/>
</dbReference>
<gene>
    <name evidence="3" type="ORF">TICRE_03080</name>
</gene>
<protein>
    <submittedName>
        <fullName evidence="3">Tripartite tricarboxylate transporter TctA family protein</fullName>
    </submittedName>
</protein>
<keyword evidence="1" id="KW-0812">Transmembrane</keyword>
<dbReference type="OrthoDB" id="4391232at2"/>
<accession>A0A1U7M8F4</accession>
<keyword evidence="4" id="KW-1185">Reference proteome</keyword>
<sequence length="452" mass="48327">MDTTIIIQMILMSLIAVFIYTFIGFIPGTDETSVLMPITLAVILAGTPPVVILSFFIAAIVTLNLVNAIPTALVGLPGGVMSSPMMEHSLYLKEKGLSALVIRKMAVGSLIGTIISIPISLILSGILAPFGAKIKIIAPLLFFIGAIFLSLIGKNKTLSLFSIIPMAILFMGLRHLYWGIGIVPEGTNITTSFFLGITIGPLIVSLFNLLNKKNRSIVTTKDKKEISIPSNSRVSKTLNPFKILSEEEIKSSIIGALVANFLFVLSPVGLTILFGESLSNRIKDPTKKATTAITTMSALAQSTYLSGIIIPLIAIGIPLSPTAIGPGGALFNAPPVFSLENNIHHLLSKGEFVAAILIGSLIAVSITYYITNRFASSISAFVLKKIPHEAILGIFISLIFLLAYMDAGLINIFGVLLIGLTCGSLNKMGVNYGIQFMTLYAAPFIIEKIILF</sequence>
<feature type="domain" description="DUF112" evidence="2">
    <location>
        <begin position="10"/>
        <end position="431"/>
    </location>
</feature>
<dbReference type="Proteomes" id="UP000186112">
    <property type="component" value="Unassembled WGS sequence"/>
</dbReference>
<feature type="transmembrane region" description="Helical" evidence="1">
    <location>
        <begin position="390"/>
        <end position="420"/>
    </location>
</feature>
<dbReference type="InterPro" id="IPR002823">
    <property type="entry name" value="DUF112_TM"/>
</dbReference>
<feature type="transmembrane region" description="Helical" evidence="1">
    <location>
        <begin position="136"/>
        <end position="153"/>
    </location>
</feature>